<dbReference type="GO" id="GO:0005886">
    <property type="term" value="C:plasma membrane"/>
    <property type="evidence" value="ECO:0007669"/>
    <property type="project" value="UniProtKB-SubCell"/>
</dbReference>
<comment type="caution">
    <text evidence="10">The sequence shown here is derived from an EMBL/GenBank/DDBJ whole genome shotgun (WGS) entry which is preliminary data.</text>
</comment>
<feature type="transmembrane region" description="Helical" evidence="7">
    <location>
        <begin position="228"/>
        <end position="249"/>
    </location>
</feature>
<dbReference type="Proteomes" id="UP000192132">
    <property type="component" value="Unassembled WGS sequence"/>
</dbReference>
<keyword evidence="3 7" id="KW-0812">Transmembrane</keyword>
<reference evidence="10 11" key="1">
    <citation type="submission" date="2016-10" db="EMBL/GenBank/DDBJ databases">
        <title>Draft Genome sequence of Alkanindiges sp. strain H1.</title>
        <authorList>
            <person name="Subhash Y."/>
            <person name="Lee S."/>
        </authorList>
    </citation>
    <scope>NUCLEOTIDE SEQUENCE [LARGE SCALE GENOMIC DNA]</scope>
    <source>
        <strain evidence="10 11">H1</strain>
    </source>
</reference>
<evidence type="ECO:0000313" key="11">
    <source>
        <dbReference type="Proteomes" id="UP000192132"/>
    </source>
</evidence>
<evidence type="ECO:0000259" key="8">
    <source>
        <dbReference type="Pfam" id="PF06271"/>
    </source>
</evidence>
<evidence type="ECO:0000259" key="9">
    <source>
        <dbReference type="Pfam" id="PF14237"/>
    </source>
</evidence>
<dbReference type="RefSeq" id="WP_076878142.1">
    <property type="nucleotide sequence ID" value="NZ_MLCN01000022.1"/>
</dbReference>
<evidence type="ECO:0000256" key="7">
    <source>
        <dbReference type="SAM" id="Phobius"/>
    </source>
</evidence>
<dbReference type="PANTHER" id="PTHR36115">
    <property type="entry name" value="PROLINE-RICH ANTIGEN HOMOLOG-RELATED"/>
    <property type="match status" value="1"/>
</dbReference>
<protein>
    <recommendedName>
        <fullName evidence="12">RDD family protein</fullName>
    </recommendedName>
</protein>
<keyword evidence="4 7" id="KW-1133">Transmembrane helix</keyword>
<comment type="subcellular location">
    <subcellularLocation>
        <location evidence="1">Cell membrane</location>
        <topology evidence="1">Multi-pass membrane protein</topology>
    </subcellularLocation>
</comment>
<feature type="domain" description="RDD" evidence="8">
    <location>
        <begin position="108"/>
        <end position="262"/>
    </location>
</feature>
<evidence type="ECO:0000256" key="4">
    <source>
        <dbReference type="ARBA" id="ARBA00022989"/>
    </source>
</evidence>
<evidence type="ECO:0000256" key="2">
    <source>
        <dbReference type="ARBA" id="ARBA00022475"/>
    </source>
</evidence>
<organism evidence="10 11">
    <name type="scientific">Alkanindiges hydrocarboniclasticus</name>
    <dbReference type="NCBI Taxonomy" id="1907941"/>
    <lineage>
        <taxon>Bacteria</taxon>
        <taxon>Pseudomonadati</taxon>
        <taxon>Pseudomonadota</taxon>
        <taxon>Gammaproteobacteria</taxon>
        <taxon>Moraxellales</taxon>
        <taxon>Moraxellaceae</taxon>
        <taxon>Alkanindiges</taxon>
    </lineage>
</organism>
<dbReference type="InterPro" id="IPR025640">
    <property type="entry name" value="GYF_2"/>
</dbReference>
<sequence length="269" mass="30280">MQIYLARNNEQAGPYSLEQVNQMLASGQVVLTDLAWHEGMSEWQPLGNLTNGQLVYQPSGSPFQSQPVPTQSSQSQPAAATTSVNKHNKNAWASHNQSARSTVAFKLASVNKRVLAKIIDILLLWLPSSFIFGQFVSPEFVRQYQTIAGQSVMPTPEQQEQLLNLLGTLPSGLFWAVGIYTLLYFVVQAFFLYKSGQSIGKKALKIKIVDEQNGQIPPLTRSFLIRSIVFIIINYFAFFFIIIDFAFIFSERRRTLHDRMAKTLVVDVD</sequence>
<dbReference type="Pfam" id="PF06271">
    <property type="entry name" value="RDD"/>
    <property type="match status" value="1"/>
</dbReference>
<evidence type="ECO:0000256" key="1">
    <source>
        <dbReference type="ARBA" id="ARBA00004651"/>
    </source>
</evidence>
<feature type="transmembrane region" description="Helical" evidence="7">
    <location>
        <begin position="114"/>
        <end position="136"/>
    </location>
</feature>
<feature type="transmembrane region" description="Helical" evidence="7">
    <location>
        <begin position="172"/>
        <end position="193"/>
    </location>
</feature>
<evidence type="ECO:0008006" key="12">
    <source>
        <dbReference type="Google" id="ProtNLM"/>
    </source>
</evidence>
<keyword evidence="11" id="KW-1185">Reference proteome</keyword>
<gene>
    <name evidence="10" type="ORF">BKE30_08300</name>
</gene>
<dbReference type="OrthoDB" id="8612316at2"/>
<evidence type="ECO:0000256" key="5">
    <source>
        <dbReference type="ARBA" id="ARBA00023136"/>
    </source>
</evidence>
<dbReference type="STRING" id="1907941.BKE30_08300"/>
<accession>A0A1S8CTN1</accession>
<evidence type="ECO:0000256" key="6">
    <source>
        <dbReference type="SAM" id="MobiDB-lite"/>
    </source>
</evidence>
<evidence type="ECO:0000256" key="3">
    <source>
        <dbReference type="ARBA" id="ARBA00022692"/>
    </source>
</evidence>
<feature type="domain" description="GYF" evidence="9">
    <location>
        <begin position="4"/>
        <end position="49"/>
    </location>
</feature>
<evidence type="ECO:0000313" key="10">
    <source>
        <dbReference type="EMBL" id="ONG39780.1"/>
    </source>
</evidence>
<dbReference type="AlphaFoldDB" id="A0A1S8CTN1"/>
<feature type="region of interest" description="Disordered" evidence="6">
    <location>
        <begin position="60"/>
        <end position="95"/>
    </location>
</feature>
<keyword evidence="2" id="KW-1003">Cell membrane</keyword>
<dbReference type="EMBL" id="MLCN01000022">
    <property type="protein sequence ID" value="ONG39780.1"/>
    <property type="molecule type" value="Genomic_DNA"/>
</dbReference>
<proteinExistence type="predicted"/>
<name>A0A1S8CTN1_9GAMM</name>
<dbReference type="InterPro" id="IPR051791">
    <property type="entry name" value="Pra-immunoreactive"/>
</dbReference>
<dbReference type="Pfam" id="PF14237">
    <property type="entry name" value="GYF_2"/>
    <property type="match status" value="1"/>
</dbReference>
<dbReference type="InterPro" id="IPR010432">
    <property type="entry name" value="RDD"/>
</dbReference>
<keyword evidence="5 7" id="KW-0472">Membrane</keyword>
<dbReference type="PANTHER" id="PTHR36115:SF4">
    <property type="entry name" value="MEMBRANE PROTEIN"/>
    <property type="match status" value="1"/>
</dbReference>
<feature type="compositionally biased region" description="Low complexity" evidence="6">
    <location>
        <begin position="64"/>
        <end position="84"/>
    </location>
</feature>